<accession>A0A1A6GPT0</accession>
<dbReference type="EMBL" id="LZPO01075977">
    <property type="protein sequence ID" value="OBS68303.1"/>
    <property type="molecule type" value="Genomic_DNA"/>
</dbReference>
<evidence type="ECO:0000313" key="1">
    <source>
        <dbReference type="EMBL" id="OBS68303.1"/>
    </source>
</evidence>
<proteinExistence type="predicted"/>
<feature type="non-terminal residue" evidence="1">
    <location>
        <position position="1"/>
    </location>
</feature>
<dbReference type="AlphaFoldDB" id="A0A1A6GPT0"/>
<dbReference type="Proteomes" id="UP000092124">
    <property type="component" value="Unassembled WGS sequence"/>
</dbReference>
<name>A0A1A6GPT0_NEOLE</name>
<reference evidence="1 2" key="1">
    <citation type="submission" date="2016-06" db="EMBL/GenBank/DDBJ databases">
        <title>The Draft Genome Sequence and Annotation of the Desert Woodrat Neotoma lepida.</title>
        <authorList>
            <person name="Campbell M."/>
            <person name="Oakeson K.F."/>
            <person name="Yandell M."/>
            <person name="Halpert J.R."/>
            <person name="Dearing D."/>
        </authorList>
    </citation>
    <scope>NUCLEOTIDE SEQUENCE [LARGE SCALE GENOMIC DNA]</scope>
    <source>
        <strain evidence="1">417</strain>
        <tissue evidence="1">Liver</tissue>
    </source>
</reference>
<comment type="caution">
    <text evidence="1">The sequence shown here is derived from an EMBL/GenBank/DDBJ whole genome shotgun (WGS) entry which is preliminary data.</text>
</comment>
<organism evidence="1 2">
    <name type="scientific">Neotoma lepida</name>
    <name type="common">Desert woodrat</name>
    <dbReference type="NCBI Taxonomy" id="56216"/>
    <lineage>
        <taxon>Eukaryota</taxon>
        <taxon>Metazoa</taxon>
        <taxon>Chordata</taxon>
        <taxon>Craniata</taxon>
        <taxon>Vertebrata</taxon>
        <taxon>Euteleostomi</taxon>
        <taxon>Mammalia</taxon>
        <taxon>Eutheria</taxon>
        <taxon>Euarchontoglires</taxon>
        <taxon>Glires</taxon>
        <taxon>Rodentia</taxon>
        <taxon>Myomorpha</taxon>
        <taxon>Muroidea</taxon>
        <taxon>Cricetidae</taxon>
        <taxon>Neotominae</taxon>
        <taxon>Neotoma</taxon>
    </lineage>
</organism>
<sequence length="88" mass="9698">QAVWKLYTSHLISGTLVHRNVYLTPKLKVLKLTFYVSVLCMNKLNQITRTLITRNVHTGAVSTIVPAPTGEEKAHPCLVDGSLLSIAL</sequence>
<evidence type="ECO:0000313" key="2">
    <source>
        <dbReference type="Proteomes" id="UP000092124"/>
    </source>
</evidence>
<gene>
    <name evidence="1" type="ORF">A6R68_03156</name>
</gene>
<keyword evidence="2" id="KW-1185">Reference proteome</keyword>
<protein>
    <submittedName>
        <fullName evidence="1">Uncharacterized protein</fullName>
    </submittedName>
</protein>